<reference evidence="3 4" key="1">
    <citation type="submission" date="2019-04" db="EMBL/GenBank/DDBJ databases">
        <authorList>
            <person name="Yang Y."/>
            <person name="Wei D."/>
        </authorList>
    </citation>
    <scope>NUCLEOTIDE SEQUENCE [LARGE SCALE GENOMIC DNA]</scope>
    <source>
        <strain evidence="3 4">L-1-4w-11</strain>
    </source>
</reference>
<feature type="compositionally biased region" description="Low complexity" evidence="1">
    <location>
        <begin position="36"/>
        <end position="47"/>
    </location>
</feature>
<accession>A0A4U1L330</accession>
<dbReference type="AlphaFoldDB" id="A0A4U1L330"/>
<organism evidence="3 4">
    <name type="scientific">Sphingomonas baiyangensis</name>
    <dbReference type="NCBI Taxonomy" id="2572576"/>
    <lineage>
        <taxon>Bacteria</taxon>
        <taxon>Pseudomonadati</taxon>
        <taxon>Pseudomonadota</taxon>
        <taxon>Alphaproteobacteria</taxon>
        <taxon>Sphingomonadales</taxon>
        <taxon>Sphingomonadaceae</taxon>
        <taxon>Sphingomonas</taxon>
    </lineage>
</organism>
<feature type="region of interest" description="Disordered" evidence="1">
    <location>
        <begin position="21"/>
        <end position="108"/>
    </location>
</feature>
<keyword evidence="4" id="KW-1185">Reference proteome</keyword>
<gene>
    <name evidence="3" type="ORF">FBR43_07515</name>
</gene>
<feature type="chain" id="PRO_5020242088" description="Fe-S oxidoreductase" evidence="2">
    <location>
        <begin position="19"/>
        <end position="149"/>
    </location>
</feature>
<comment type="caution">
    <text evidence="3">The sequence shown here is derived from an EMBL/GenBank/DDBJ whole genome shotgun (WGS) entry which is preliminary data.</text>
</comment>
<dbReference type="EMBL" id="SWKR01000002">
    <property type="protein sequence ID" value="TKD50630.1"/>
    <property type="molecule type" value="Genomic_DNA"/>
</dbReference>
<feature type="signal peptide" evidence="2">
    <location>
        <begin position="1"/>
        <end position="18"/>
    </location>
</feature>
<evidence type="ECO:0000313" key="4">
    <source>
        <dbReference type="Proteomes" id="UP000309138"/>
    </source>
</evidence>
<evidence type="ECO:0000256" key="2">
    <source>
        <dbReference type="SAM" id="SignalP"/>
    </source>
</evidence>
<proteinExistence type="predicted"/>
<dbReference type="OrthoDB" id="7586153at2"/>
<name>A0A4U1L330_9SPHN</name>
<keyword evidence="2" id="KW-0732">Signal</keyword>
<evidence type="ECO:0008006" key="5">
    <source>
        <dbReference type="Google" id="ProtNLM"/>
    </source>
</evidence>
<feature type="compositionally biased region" description="Low complexity" evidence="1">
    <location>
        <begin position="60"/>
        <end position="78"/>
    </location>
</feature>
<evidence type="ECO:0000256" key="1">
    <source>
        <dbReference type="SAM" id="MobiDB-lite"/>
    </source>
</evidence>
<evidence type="ECO:0000313" key="3">
    <source>
        <dbReference type="EMBL" id="TKD50630.1"/>
    </source>
</evidence>
<protein>
    <recommendedName>
        <fullName evidence="5">Fe-S oxidoreductase</fullName>
    </recommendedName>
</protein>
<sequence length="149" mass="15522">MKFIAMSTALLLSSAAFAQTMPAPTTPPAGQMQGDTTMQETPTPMQPVQDEPVEQTAPDQSMQSQPMQQPMQNSTMPMAGQSGMSGGNMTEGGYMPAQPPISGTPAAGANVRFVPAPPPSQVYPAPAPLAEYPVCKRGQTDKCRNPGGV</sequence>
<dbReference type="RefSeq" id="WP_136942575.1">
    <property type="nucleotide sequence ID" value="NZ_SWKR01000002.1"/>
</dbReference>
<dbReference type="Proteomes" id="UP000309138">
    <property type="component" value="Unassembled WGS sequence"/>
</dbReference>